<dbReference type="Gene3D" id="3.40.50.2000">
    <property type="entry name" value="Glycogen Phosphorylase B"/>
    <property type="match status" value="2"/>
</dbReference>
<dbReference type="Proteomes" id="UP000028702">
    <property type="component" value="Unassembled WGS sequence"/>
</dbReference>
<organism evidence="3 4">
    <name type="scientific">Tepidicaulis marinus</name>
    <dbReference type="NCBI Taxonomy" id="1333998"/>
    <lineage>
        <taxon>Bacteria</taxon>
        <taxon>Pseudomonadati</taxon>
        <taxon>Pseudomonadota</taxon>
        <taxon>Alphaproteobacteria</taxon>
        <taxon>Hyphomicrobiales</taxon>
        <taxon>Parvibaculaceae</taxon>
        <taxon>Tepidicaulis</taxon>
    </lineage>
</organism>
<proteinExistence type="predicted"/>
<sequence>MAKRSEGANAAGARSVLIYSGQDQIGDGIIKLPFLHACRARFPGAHITWLSGLGKTVYAGLLKDAATPFVDEVIECAGVGKSPGELLLPRAIVRNRHFDVIIDTQRLVLRTLILKRLSHRHFVSGTAGFMFSDTRPEKGNGSPRSFSAYLMQLLDLAAPPAVPDPAFAMPLAERVHEAAIALLPEGPSYIGFSPGAGDKSKCWPLDNFIALARKQKDAGRVPVFFLGPDEKDWLAPLASAVPDALFPEWNRRDPYGDVKGPLLVMALAARLKAAVANDSGTGHMLAVGGAPLVSIFAKHDPKKYAPGARLLEVVDAKDYGGVDASLVPIAAVEEALNRLLVRAG</sequence>
<evidence type="ECO:0000256" key="1">
    <source>
        <dbReference type="ARBA" id="ARBA00022676"/>
    </source>
</evidence>
<evidence type="ECO:0000313" key="3">
    <source>
        <dbReference type="EMBL" id="GAK43929.1"/>
    </source>
</evidence>
<dbReference type="RefSeq" id="WP_045442454.1">
    <property type="nucleotide sequence ID" value="NZ_BBIO01000002.1"/>
</dbReference>
<dbReference type="InterPro" id="IPR002201">
    <property type="entry name" value="Glyco_trans_9"/>
</dbReference>
<evidence type="ECO:0000313" key="4">
    <source>
        <dbReference type="Proteomes" id="UP000028702"/>
    </source>
</evidence>
<keyword evidence="4" id="KW-1185">Reference proteome</keyword>
<gene>
    <name evidence="3" type="ORF">M2A_0428</name>
</gene>
<comment type="caution">
    <text evidence="3">The sequence shown here is derived from an EMBL/GenBank/DDBJ whole genome shotgun (WGS) entry which is preliminary data.</text>
</comment>
<dbReference type="eggNOG" id="COG0859">
    <property type="taxonomic scope" value="Bacteria"/>
</dbReference>
<dbReference type="GO" id="GO:0009244">
    <property type="term" value="P:lipopolysaccharide core region biosynthetic process"/>
    <property type="evidence" value="ECO:0007669"/>
    <property type="project" value="TreeGrafter"/>
</dbReference>
<dbReference type="PANTHER" id="PTHR30160">
    <property type="entry name" value="TETRAACYLDISACCHARIDE 4'-KINASE-RELATED"/>
    <property type="match status" value="1"/>
</dbReference>
<dbReference type="GO" id="GO:0005829">
    <property type="term" value="C:cytosol"/>
    <property type="evidence" value="ECO:0007669"/>
    <property type="project" value="TreeGrafter"/>
</dbReference>
<protein>
    <submittedName>
        <fullName evidence="3">Heptosyltransferase family protein</fullName>
    </submittedName>
</protein>
<dbReference type="CDD" id="cd03789">
    <property type="entry name" value="GT9_LPS_heptosyltransferase"/>
    <property type="match status" value="1"/>
</dbReference>
<keyword evidence="2 3" id="KW-0808">Transferase</keyword>
<dbReference type="SUPFAM" id="SSF53756">
    <property type="entry name" value="UDP-Glycosyltransferase/glycogen phosphorylase"/>
    <property type="match status" value="1"/>
</dbReference>
<dbReference type="AlphaFoldDB" id="A0A081B7B1"/>
<dbReference type="EMBL" id="BBIO01000002">
    <property type="protein sequence ID" value="GAK43929.1"/>
    <property type="molecule type" value="Genomic_DNA"/>
</dbReference>
<accession>A0A081B7B1</accession>
<dbReference type="Pfam" id="PF01075">
    <property type="entry name" value="Glyco_transf_9"/>
    <property type="match status" value="1"/>
</dbReference>
<evidence type="ECO:0000256" key="2">
    <source>
        <dbReference type="ARBA" id="ARBA00022679"/>
    </source>
</evidence>
<reference evidence="3 4" key="1">
    <citation type="submission" date="2014-07" db="EMBL/GenBank/DDBJ databases">
        <title>Tepidicaulis marinum gen. nov., sp. nov., a novel marine bacterium denitrifying nitrate to nitrous oxide strictly under microaerobic conditions.</title>
        <authorList>
            <person name="Takeuchi M."/>
            <person name="Yamagishi T."/>
            <person name="Kamagata Y."/>
            <person name="Oshima K."/>
            <person name="Hattori M."/>
            <person name="Katayama T."/>
            <person name="Hanada S."/>
            <person name="Tamaki H."/>
            <person name="Marumo K."/>
            <person name="Maeda H."/>
            <person name="Nedachi M."/>
            <person name="Iwasaki W."/>
            <person name="Suwa Y."/>
            <person name="Sakata S."/>
        </authorList>
    </citation>
    <scope>NUCLEOTIDE SEQUENCE [LARGE SCALE GENOMIC DNA]</scope>
    <source>
        <strain evidence="3 4">MA2</strain>
    </source>
</reference>
<keyword evidence="1" id="KW-0328">Glycosyltransferase</keyword>
<name>A0A081B7B1_9HYPH</name>
<dbReference type="InterPro" id="IPR051199">
    <property type="entry name" value="LPS_LOS_Heptosyltrfase"/>
</dbReference>
<dbReference type="GO" id="GO:0008713">
    <property type="term" value="F:ADP-heptose-lipopolysaccharide heptosyltransferase activity"/>
    <property type="evidence" value="ECO:0007669"/>
    <property type="project" value="TreeGrafter"/>
</dbReference>
<dbReference type="STRING" id="1333998.M2A_0428"/>